<keyword evidence="1" id="KW-1133">Transmembrane helix</keyword>
<keyword evidence="1" id="KW-0812">Transmembrane</keyword>
<feature type="transmembrane region" description="Helical" evidence="1">
    <location>
        <begin position="12"/>
        <end position="30"/>
    </location>
</feature>
<dbReference type="PANTHER" id="PTHR40940:SF2">
    <property type="entry name" value="BATD"/>
    <property type="match status" value="1"/>
</dbReference>
<gene>
    <name evidence="2" type="ORF">HELGO_WM509</name>
</gene>
<dbReference type="PANTHER" id="PTHR40940">
    <property type="entry name" value="PROTEIN BATD-RELATED"/>
    <property type="match status" value="1"/>
</dbReference>
<evidence type="ECO:0000256" key="1">
    <source>
        <dbReference type="SAM" id="Phobius"/>
    </source>
</evidence>
<accession>A0A6S6TVX5</accession>
<feature type="transmembrane region" description="Helical" evidence="1">
    <location>
        <begin position="421"/>
        <end position="440"/>
    </location>
</feature>
<dbReference type="Pfam" id="PF13584">
    <property type="entry name" value="BatD"/>
    <property type="match status" value="1"/>
</dbReference>
<dbReference type="InterPro" id="IPR025738">
    <property type="entry name" value="BatD"/>
</dbReference>
<keyword evidence="1" id="KW-0472">Membrane</keyword>
<dbReference type="AlphaFoldDB" id="A0A6S6TVX5"/>
<organism evidence="2">
    <name type="scientific">uncultured Sulfurovum sp</name>
    <dbReference type="NCBI Taxonomy" id="269237"/>
    <lineage>
        <taxon>Bacteria</taxon>
        <taxon>Pseudomonadati</taxon>
        <taxon>Campylobacterota</taxon>
        <taxon>Epsilonproteobacteria</taxon>
        <taxon>Campylobacterales</taxon>
        <taxon>Sulfurovaceae</taxon>
        <taxon>Sulfurovum</taxon>
        <taxon>environmental samples</taxon>
    </lineage>
</organism>
<reference evidence="2" key="1">
    <citation type="submission" date="2020-01" db="EMBL/GenBank/DDBJ databases">
        <authorList>
            <person name="Meier V. D."/>
            <person name="Meier V D."/>
        </authorList>
    </citation>
    <scope>NUCLEOTIDE SEQUENCE</scope>
    <source>
        <strain evidence="2">HLG_WM_MAG_01</strain>
    </source>
</reference>
<name>A0A6S6TVX5_9BACT</name>
<protein>
    <recommendedName>
        <fullName evidence="3">BatD</fullName>
    </recommendedName>
</protein>
<sequence>MVNRGETHMIKKLLYTFILIYFGFLTLLSAESVEAKVNSTDIVLGNPVELSITAVGGAAAFPNIQTIGGYKVRGTGTSTNQSYQITTNGMKNEKSTTKTYSFLPTKNVNIPAYIVNISGQNYKTKPIEVKVSKSQAPKMKNSSQFSFALNSDKKEIMVGESFLATVYISVSNALRHRQIANYTAPISKDFFIKEMGKAKEYKSNGYHVIEMRYLVTAKKAGTFKIDAATAKLGEPDRSRQDIFGRYDTKWTPIKSTTLEIKVNAQETPSHLVGDFKIDIKVDHTKVKANKPVNLTVEITGEGILEDFELSEYEIENVTVYGDDAKVTSSVENNKLKGAYVKSFAFIADESFVIPERKISMYDPENKKMSYLTIPSYSVEVELSKEMVAQNNTSDASHVQVKKTPVTQITEAVEQSSETKNITWWMLAVAFVSGLFIMYLLQKTPKLFNHKKQYKESDALKILYAHISEDKAVEEMVRKLYAKKGGDKSVVIDKKVLKEMLERFR</sequence>
<evidence type="ECO:0008006" key="3">
    <source>
        <dbReference type="Google" id="ProtNLM"/>
    </source>
</evidence>
<evidence type="ECO:0000313" key="2">
    <source>
        <dbReference type="EMBL" id="CAA6819256.1"/>
    </source>
</evidence>
<proteinExistence type="predicted"/>
<dbReference type="EMBL" id="CACVAS010000107">
    <property type="protein sequence ID" value="CAA6819256.1"/>
    <property type="molecule type" value="Genomic_DNA"/>
</dbReference>